<feature type="signal peptide" evidence="1">
    <location>
        <begin position="1"/>
        <end position="24"/>
    </location>
</feature>
<organism evidence="2 3">
    <name type="scientific">Mycena venus</name>
    <dbReference type="NCBI Taxonomy" id="2733690"/>
    <lineage>
        <taxon>Eukaryota</taxon>
        <taxon>Fungi</taxon>
        <taxon>Dikarya</taxon>
        <taxon>Basidiomycota</taxon>
        <taxon>Agaricomycotina</taxon>
        <taxon>Agaricomycetes</taxon>
        <taxon>Agaricomycetidae</taxon>
        <taxon>Agaricales</taxon>
        <taxon>Marasmiineae</taxon>
        <taxon>Mycenaceae</taxon>
        <taxon>Mycena</taxon>
    </lineage>
</organism>
<keyword evidence="1" id="KW-0732">Signal</keyword>
<dbReference type="EMBL" id="JACAZI010000017">
    <property type="protein sequence ID" value="KAF7342463.1"/>
    <property type="molecule type" value="Genomic_DNA"/>
</dbReference>
<evidence type="ECO:0000313" key="2">
    <source>
        <dbReference type="EMBL" id="KAF7342463.1"/>
    </source>
</evidence>
<reference evidence="2" key="1">
    <citation type="submission" date="2020-05" db="EMBL/GenBank/DDBJ databases">
        <title>Mycena genomes resolve the evolution of fungal bioluminescence.</title>
        <authorList>
            <person name="Tsai I.J."/>
        </authorList>
    </citation>
    <scope>NUCLEOTIDE SEQUENCE</scope>
    <source>
        <strain evidence="2">CCC161011</strain>
    </source>
</reference>
<evidence type="ECO:0008006" key="4">
    <source>
        <dbReference type="Google" id="ProtNLM"/>
    </source>
</evidence>
<evidence type="ECO:0000313" key="3">
    <source>
        <dbReference type="Proteomes" id="UP000620124"/>
    </source>
</evidence>
<protein>
    <recommendedName>
        <fullName evidence="4">Secreted protein</fullName>
    </recommendedName>
</protein>
<proteinExistence type="predicted"/>
<dbReference type="AlphaFoldDB" id="A0A8H7CP74"/>
<comment type="caution">
    <text evidence="2">The sequence shown here is derived from an EMBL/GenBank/DDBJ whole genome shotgun (WGS) entry which is preliminary data.</text>
</comment>
<accession>A0A8H7CP74</accession>
<keyword evidence="3" id="KW-1185">Reference proteome</keyword>
<sequence length="127" mass="13476">MHSHLISVPATAALALALFHDHEGHDGDVRCVYRPSFPASTMIHPFIADVLIPGQRFLSPQPVQRTPSLPIASTRALSSPSVASSPERRIQLPCNYSGDSAPPICSLCDIAVPHPAYCASSAPCAHT</sequence>
<evidence type="ECO:0000256" key="1">
    <source>
        <dbReference type="SAM" id="SignalP"/>
    </source>
</evidence>
<gene>
    <name evidence="2" type="ORF">MVEN_01835600</name>
</gene>
<feature type="chain" id="PRO_5034758565" description="Secreted protein" evidence="1">
    <location>
        <begin position="25"/>
        <end position="127"/>
    </location>
</feature>
<dbReference type="Proteomes" id="UP000620124">
    <property type="component" value="Unassembled WGS sequence"/>
</dbReference>
<name>A0A8H7CP74_9AGAR</name>